<accession>A0A1H3NBS1</accession>
<name>A0A1H3NBS1_9PSEU</name>
<dbReference type="Proteomes" id="UP000199515">
    <property type="component" value="Unassembled WGS sequence"/>
</dbReference>
<dbReference type="EMBL" id="FNON01000007">
    <property type="protein sequence ID" value="SDY86357.1"/>
    <property type="molecule type" value="Genomic_DNA"/>
</dbReference>
<organism evidence="1 2">
    <name type="scientific">Amycolatopsis xylanica</name>
    <dbReference type="NCBI Taxonomy" id="589385"/>
    <lineage>
        <taxon>Bacteria</taxon>
        <taxon>Bacillati</taxon>
        <taxon>Actinomycetota</taxon>
        <taxon>Actinomycetes</taxon>
        <taxon>Pseudonocardiales</taxon>
        <taxon>Pseudonocardiaceae</taxon>
        <taxon>Amycolatopsis</taxon>
    </lineage>
</organism>
<gene>
    <name evidence="1" type="ORF">SAMN05421504_107224</name>
</gene>
<sequence length="43" mass="5074">MSWVIYQIFNPYGRILWYTCDKVGGQWSDLSIDRRARVGYTTG</sequence>
<reference evidence="1 2" key="1">
    <citation type="submission" date="2016-10" db="EMBL/GenBank/DDBJ databases">
        <authorList>
            <person name="de Groot N.N."/>
        </authorList>
    </citation>
    <scope>NUCLEOTIDE SEQUENCE [LARGE SCALE GENOMIC DNA]</scope>
    <source>
        <strain evidence="1 2">CPCC 202699</strain>
    </source>
</reference>
<dbReference type="STRING" id="589385.SAMN05421504_107224"/>
<proteinExistence type="predicted"/>
<evidence type="ECO:0000313" key="2">
    <source>
        <dbReference type="Proteomes" id="UP000199515"/>
    </source>
</evidence>
<keyword evidence="2" id="KW-1185">Reference proteome</keyword>
<dbReference type="AlphaFoldDB" id="A0A1H3NBS1"/>
<protein>
    <submittedName>
        <fullName evidence="1">Uncharacterized protein</fullName>
    </submittedName>
</protein>
<evidence type="ECO:0000313" key="1">
    <source>
        <dbReference type="EMBL" id="SDY86357.1"/>
    </source>
</evidence>